<evidence type="ECO:0000256" key="6">
    <source>
        <dbReference type="ARBA" id="ARBA00022603"/>
    </source>
</evidence>
<organism evidence="20 21">
    <name type="scientific">Cryobacterium arcticum</name>
    <dbReference type="NCBI Taxonomy" id="670052"/>
    <lineage>
        <taxon>Bacteria</taxon>
        <taxon>Bacillati</taxon>
        <taxon>Actinomycetota</taxon>
        <taxon>Actinomycetes</taxon>
        <taxon>Micrococcales</taxon>
        <taxon>Microbacteriaceae</taxon>
        <taxon>Cryobacterium</taxon>
    </lineage>
</organism>
<reference evidence="20 21" key="1">
    <citation type="submission" date="2018-05" db="EMBL/GenBank/DDBJ databases">
        <title>Genetic diversity of glacier-inhabiting Cryobacterium bacteria in China and description of Cryobacterium mengkeensis sp. nov. and Arthrobacter glacialis sp. nov.</title>
        <authorList>
            <person name="Liu Q."/>
            <person name="Xin Y.-H."/>
        </authorList>
    </citation>
    <scope>NUCLEOTIDE SEQUENCE [LARGE SCALE GENOMIC DNA]</scope>
    <source>
        <strain evidence="20 21">SK-1</strain>
    </source>
</reference>
<dbReference type="GO" id="GO:0008270">
    <property type="term" value="F:zinc ion binding"/>
    <property type="evidence" value="ECO:0007669"/>
    <property type="project" value="InterPro"/>
</dbReference>
<dbReference type="InterPro" id="IPR002629">
    <property type="entry name" value="Met_Synth_C/arc"/>
</dbReference>
<dbReference type="Pfam" id="PF02219">
    <property type="entry name" value="MTHFR"/>
    <property type="match status" value="1"/>
</dbReference>
<dbReference type="InterPro" id="IPR038071">
    <property type="entry name" value="UROD/MetE-like_sf"/>
</dbReference>
<evidence type="ECO:0000256" key="15">
    <source>
        <dbReference type="ARBA" id="ARBA00023167"/>
    </source>
</evidence>
<keyword evidence="12 17" id="KW-0274">FAD</keyword>
<evidence type="ECO:0000256" key="16">
    <source>
        <dbReference type="HAMAP-Rule" id="MF_00172"/>
    </source>
</evidence>
<feature type="active site" description="Proton donor" evidence="16">
    <location>
        <position position="1066"/>
    </location>
</feature>
<dbReference type="GO" id="GO:0009086">
    <property type="term" value="P:methionine biosynthetic process"/>
    <property type="evidence" value="ECO:0007669"/>
    <property type="project" value="UniProtKB-UniRule"/>
</dbReference>
<dbReference type="OrthoDB" id="244285at2"/>
<evidence type="ECO:0000256" key="4">
    <source>
        <dbReference type="ARBA" id="ARBA00004777"/>
    </source>
</evidence>
<dbReference type="EMBL" id="QHLY01000007">
    <property type="protein sequence ID" value="PXA70874.1"/>
    <property type="molecule type" value="Genomic_DNA"/>
</dbReference>
<feature type="binding site" evidence="16">
    <location>
        <begin position="887"/>
        <end position="888"/>
    </location>
    <ligand>
        <name>5-methyltetrahydropteroyltri-L-glutamate</name>
        <dbReference type="ChEBI" id="CHEBI:58207"/>
    </ligand>
</feature>
<keyword evidence="21" id="KW-1185">Reference proteome</keyword>
<evidence type="ECO:0000256" key="11">
    <source>
        <dbReference type="ARBA" id="ARBA00022737"/>
    </source>
</evidence>
<comment type="catalytic activity">
    <reaction evidence="16">
        <text>5-methyltetrahydropteroyltri-L-glutamate + L-homocysteine = tetrahydropteroyltri-L-glutamate + L-methionine</text>
        <dbReference type="Rhea" id="RHEA:21196"/>
        <dbReference type="ChEBI" id="CHEBI:57844"/>
        <dbReference type="ChEBI" id="CHEBI:58140"/>
        <dbReference type="ChEBI" id="CHEBI:58199"/>
        <dbReference type="ChEBI" id="CHEBI:58207"/>
        <dbReference type="EC" id="2.1.1.14"/>
    </reaction>
</comment>
<dbReference type="HAMAP" id="MF_00172">
    <property type="entry name" value="Meth_synth"/>
    <property type="match status" value="1"/>
</dbReference>
<dbReference type="NCBIfam" id="NF003556">
    <property type="entry name" value="PRK05222.1"/>
    <property type="match status" value="1"/>
</dbReference>
<gene>
    <name evidence="16" type="primary">metE</name>
    <name evidence="20" type="ORF">CTB96_07375</name>
</gene>
<dbReference type="AlphaFoldDB" id="A0A318A198"/>
<sequence length="1127" mass="120721">MTASSTSTAADPACRPNIPFSFELYPPKTDAAATALHSTIDTLAAAGPRFISVTYGASGSSRTSSLDVLRYIRGATTVDPMAHLTCVGSSHAEASSLIREFLDAGVRSFLALRGDPPEGLTENDTFLGDLHSAGELVQLIHRVQAERVPYQETPIPGLPRARAVKTEREHVRIAVAAFPNGHPRSRSTAQDIDTLLAKQAAGANLAITQLFFHADHYLSFIQRAREAGVEFPILPGIMPVTSPARLRRILELSGEELPAELSIQLEVEPTAEGQREIGISHAAALAEKLIAGGAPGLHLYAFNQHETVLAVLDRAGALAPGRTGRPAPSAASDLCLHQPLCQHQCRYSLHEGLLMTTTVSAFPTGTILGYPRIGRRRELKKAVEAFWAGRIDAAELEATAATLRNTTRERLAGLGLGRTDSSIPESFSFYDQVLDAAVTVGAIPARFADLVDADGHLDLAGYFTLARGAGENLPLEMTKWFDSNYHYLVPEIGPDTTFSLASDRIVREFAEAVAAGFLTRPVIVGPVTFLLLAKPSSDAPADFHPLDRLDDLLPVYATLIERLAAAGAQWVQLDEPGLVSESIDIPRDTALAALARSYETLGALENRPSLFVAAPYGSLDDALPVLAGTPVEAIGLDLVRGTVPADVPGLGDTVLVAGVIDGHNIWRGDLAAAFEKVGQLGALTDRIAVSSSTSLLHLPHDVTDESKLGADLPGWLAFADQKIGQVATLARGLAEGQAAIQAELDAATASLAARRVSPGVRDGAVRARLDSLTPADFSRGDYETRLAAQEAVLDLPPLPTTTIGSFPQTGEIRRARARLVSGELAPADYQELMRAEIGRVVQLQEDLGLDVLVHGEPERNDMVQYFAENLDGFTVTENGWVQSYGSRCTRPSILWGDVSRPAPITVEWSSYTQSLTEKPVKGMLTGPVTILAWSFVRDDQPLGETARQVALALRDEIGDLEAAGIQVVQVDEPALRELLPLKKKDHADYLDWSVGSFRLATAGVADATQIHTHLCYSEFGVVIDAIRNLDADVTSIEAARSKMEVVADLQASGFDHGIGPGVYDIHSPRVPGVAEVTELLERALESIPARQVWVNPDCGLKTRGYAETVDSLRNIVDATRAVRATLV</sequence>
<dbReference type="GO" id="GO:0003871">
    <property type="term" value="F:5-methyltetrahydropteroyltriglutamate-homocysteine S-methyltransferase activity"/>
    <property type="evidence" value="ECO:0007669"/>
    <property type="project" value="UniProtKB-UniRule"/>
</dbReference>
<dbReference type="EC" id="2.1.1.14" evidence="16"/>
<proteinExistence type="inferred from homology"/>
<keyword evidence="10 16" id="KW-0479">Metal-binding</keyword>
<feature type="binding site" evidence="16">
    <location>
        <position position="933"/>
    </location>
    <ligand>
        <name>5-methyltetrahydropteroyltri-L-glutamate</name>
        <dbReference type="ChEBI" id="CHEBI:58207"/>
    </ligand>
</feature>
<keyword evidence="13 16" id="KW-0862">Zinc</keyword>
<evidence type="ECO:0000313" key="20">
    <source>
        <dbReference type="EMBL" id="PXA70874.1"/>
    </source>
</evidence>
<dbReference type="Gene3D" id="3.20.20.210">
    <property type="match status" value="2"/>
</dbReference>
<name>A0A318A198_9MICO</name>
<keyword evidence="11 16" id="KW-0677">Repeat</keyword>
<dbReference type="PANTHER" id="PTHR30519">
    <property type="entry name" value="5-METHYLTETRAHYDROPTEROYLTRIGLUTAMATE--HOMOCYSTEINE METHYLTRANSFERASE"/>
    <property type="match status" value="1"/>
</dbReference>
<evidence type="ECO:0000256" key="8">
    <source>
        <dbReference type="ARBA" id="ARBA00022630"/>
    </source>
</evidence>
<evidence type="ECO:0000256" key="9">
    <source>
        <dbReference type="ARBA" id="ARBA00022679"/>
    </source>
</evidence>
<keyword evidence="9 16" id="KW-0808">Transferase</keyword>
<comment type="cofactor">
    <cofactor evidence="16">
        <name>Zn(2+)</name>
        <dbReference type="ChEBI" id="CHEBI:29105"/>
    </cofactor>
    <text evidence="16">Binds 1 zinc ion per subunit.</text>
</comment>
<protein>
    <recommendedName>
        <fullName evidence="16">5-methyltetrahydropteroyltriglutamate--homocysteine methyltransferase</fullName>
        <ecNumber evidence="16">2.1.1.14</ecNumber>
    </recommendedName>
    <alternativeName>
        <fullName evidence="16">Cobalamin-independent methionine synthase</fullName>
    </alternativeName>
    <alternativeName>
        <fullName evidence="16">Methionine synthase, vitamin-B12 independent isozyme</fullName>
    </alternativeName>
</protein>
<dbReference type="UniPathway" id="UPA00193"/>
<evidence type="ECO:0000259" key="18">
    <source>
        <dbReference type="Pfam" id="PF01717"/>
    </source>
</evidence>
<evidence type="ECO:0000256" key="17">
    <source>
        <dbReference type="RuleBase" id="RU003862"/>
    </source>
</evidence>
<comment type="similarity">
    <text evidence="5 16">Belongs to the vitamin-B12 independent methionine synthase family.</text>
</comment>
<evidence type="ECO:0000256" key="10">
    <source>
        <dbReference type="ARBA" id="ARBA00022723"/>
    </source>
</evidence>
<evidence type="ECO:0000256" key="12">
    <source>
        <dbReference type="ARBA" id="ARBA00022827"/>
    </source>
</evidence>
<dbReference type="Pfam" id="PF08267">
    <property type="entry name" value="Meth_synt_1"/>
    <property type="match status" value="1"/>
</dbReference>
<comment type="cofactor">
    <cofactor evidence="1 17">
        <name>FAD</name>
        <dbReference type="ChEBI" id="CHEBI:57692"/>
    </cofactor>
</comment>
<evidence type="ECO:0000256" key="14">
    <source>
        <dbReference type="ARBA" id="ARBA00023002"/>
    </source>
</evidence>
<dbReference type="GO" id="GO:0032259">
    <property type="term" value="P:methylation"/>
    <property type="evidence" value="ECO:0007669"/>
    <property type="project" value="UniProtKB-KW"/>
</dbReference>
<dbReference type="GO" id="GO:0004489">
    <property type="term" value="F:methylenetetrahydrofolate reductase [NAD(P)H] activity"/>
    <property type="evidence" value="ECO:0007669"/>
    <property type="project" value="InterPro"/>
</dbReference>
<accession>A0A318A198</accession>
<evidence type="ECO:0000313" key="21">
    <source>
        <dbReference type="Proteomes" id="UP000246722"/>
    </source>
</evidence>
<evidence type="ECO:0000256" key="2">
    <source>
        <dbReference type="ARBA" id="ARBA00002777"/>
    </source>
</evidence>
<feature type="binding site" evidence="16">
    <location>
        <position position="971"/>
    </location>
    <ligand>
        <name>L-homocysteine</name>
        <dbReference type="ChEBI" id="CHEBI:58199"/>
    </ligand>
</feature>
<keyword evidence="7 16" id="KW-0028">Amino-acid biosynthesis</keyword>
<dbReference type="Proteomes" id="UP000246722">
    <property type="component" value="Unassembled WGS sequence"/>
</dbReference>
<feature type="binding site" evidence="16">
    <location>
        <position position="1015"/>
    </location>
    <ligand>
        <name>Zn(2+)</name>
        <dbReference type="ChEBI" id="CHEBI:29105"/>
        <note>catalytic</note>
    </ligand>
</feature>
<feature type="binding site" evidence="16">
    <location>
        <position position="1037"/>
    </location>
    <ligand>
        <name>Zn(2+)</name>
        <dbReference type="ChEBI" id="CHEBI:29105"/>
        <note>catalytic</note>
    </ligand>
</feature>
<dbReference type="InterPro" id="IPR006276">
    <property type="entry name" value="Cobalamin-indep_Met_synthase"/>
</dbReference>
<comment type="caution">
    <text evidence="20">The sequence shown here is derived from an EMBL/GenBank/DDBJ whole genome shotgun (WGS) entry which is preliminary data.</text>
</comment>
<feature type="binding site" evidence="16">
    <location>
        <begin position="803"/>
        <end position="805"/>
    </location>
    <ligand>
        <name>L-methionine</name>
        <dbReference type="ChEBI" id="CHEBI:57844"/>
    </ligand>
</feature>
<feature type="domain" description="Cobalamin-independent methionine synthase MetE C-terminal/archaeal" evidence="18">
    <location>
        <begin position="798"/>
        <end position="1120"/>
    </location>
</feature>
<comment type="function">
    <text evidence="2 16">Catalyzes the transfer of a methyl group from 5-methyltetrahydrofolate to homocysteine resulting in methionine formation.</text>
</comment>
<feature type="binding site" evidence="16">
    <location>
        <position position="977"/>
    </location>
    <ligand>
        <name>5-methyltetrahydropteroyltri-L-glutamate</name>
        <dbReference type="ChEBI" id="CHEBI:58207"/>
    </ligand>
</feature>
<dbReference type="InterPro" id="IPR003171">
    <property type="entry name" value="Mehydrof_redctse-like"/>
</dbReference>
<keyword evidence="6 16" id="KW-0489">Methyltransferase</keyword>
<comment type="pathway">
    <text evidence="3 16">Amino-acid biosynthesis; L-methionine biosynthesis via de novo pathway; L-methionine from L-homocysteine (MetE route): step 1/1.</text>
</comment>
<evidence type="ECO:0000256" key="7">
    <source>
        <dbReference type="ARBA" id="ARBA00022605"/>
    </source>
</evidence>
<dbReference type="GO" id="GO:0035999">
    <property type="term" value="P:tetrahydrofolate interconversion"/>
    <property type="evidence" value="ECO:0007669"/>
    <property type="project" value="UniProtKB-UniPathway"/>
</dbReference>
<keyword evidence="15 16" id="KW-0486">Methionine biosynthesis</keyword>
<dbReference type="UniPathway" id="UPA00051">
    <property type="reaction ID" value="UER00082"/>
</dbReference>
<dbReference type="CDD" id="cd00537">
    <property type="entry name" value="MTHFR"/>
    <property type="match status" value="1"/>
</dbReference>
<evidence type="ECO:0000256" key="13">
    <source>
        <dbReference type="ARBA" id="ARBA00022833"/>
    </source>
</evidence>
<dbReference type="CDD" id="cd03311">
    <property type="entry name" value="CIMS_C_terminal_like"/>
    <property type="match status" value="1"/>
</dbReference>
<feature type="binding site" evidence="16">
    <location>
        <position position="971"/>
    </location>
    <ligand>
        <name>L-methionine</name>
        <dbReference type="ChEBI" id="CHEBI:57844"/>
    </ligand>
</feature>
<feature type="binding site" evidence="16">
    <location>
        <begin position="803"/>
        <end position="805"/>
    </location>
    <ligand>
        <name>L-homocysteine</name>
        <dbReference type="ChEBI" id="CHEBI:58199"/>
    </ligand>
</feature>
<feature type="binding site" evidence="16">
    <location>
        <position position="856"/>
    </location>
    <ligand>
        <name>L-homocysteine</name>
        <dbReference type="ChEBI" id="CHEBI:58199"/>
    </ligand>
</feature>
<keyword evidence="14 17" id="KW-0560">Oxidoreductase</keyword>
<dbReference type="SUPFAM" id="SSF51726">
    <property type="entry name" value="UROD/MetE-like"/>
    <property type="match status" value="2"/>
</dbReference>
<keyword evidence="8 17" id="KW-0285">Flavoprotein</keyword>
<dbReference type="CDD" id="cd03312">
    <property type="entry name" value="CIMS_N_terminal_like"/>
    <property type="match status" value="1"/>
</dbReference>
<dbReference type="InterPro" id="IPR029041">
    <property type="entry name" value="FAD-linked_oxidoreductase-like"/>
</dbReference>
<evidence type="ECO:0000259" key="19">
    <source>
        <dbReference type="Pfam" id="PF08267"/>
    </source>
</evidence>
<dbReference type="SUPFAM" id="SSF51730">
    <property type="entry name" value="FAD-linked oxidoreductase"/>
    <property type="match status" value="1"/>
</dbReference>
<dbReference type="NCBIfam" id="TIGR01371">
    <property type="entry name" value="met_syn_B12ind"/>
    <property type="match status" value="1"/>
</dbReference>
<feature type="binding site" evidence="16">
    <location>
        <position position="856"/>
    </location>
    <ligand>
        <name>L-methionine</name>
        <dbReference type="ChEBI" id="CHEBI:57844"/>
    </ligand>
</feature>
<comment type="pathway">
    <text evidence="4 17">One-carbon metabolism; tetrahydrofolate interconversion.</text>
</comment>
<feature type="binding site" evidence="16">
    <location>
        <position position="1013"/>
    </location>
    <ligand>
        <name>Zn(2+)</name>
        <dbReference type="ChEBI" id="CHEBI:29105"/>
        <note>catalytic</note>
    </ligand>
</feature>
<evidence type="ECO:0000256" key="3">
    <source>
        <dbReference type="ARBA" id="ARBA00004681"/>
    </source>
</evidence>
<feature type="binding site" evidence="16">
    <location>
        <position position="1098"/>
    </location>
    <ligand>
        <name>Zn(2+)</name>
        <dbReference type="ChEBI" id="CHEBI:29105"/>
        <note>catalytic</note>
    </ligand>
</feature>
<evidence type="ECO:0000256" key="5">
    <source>
        <dbReference type="ARBA" id="ARBA00009553"/>
    </source>
</evidence>
<dbReference type="Gene3D" id="3.20.20.220">
    <property type="match status" value="1"/>
</dbReference>
<dbReference type="Pfam" id="PF01717">
    <property type="entry name" value="Meth_synt_2"/>
    <property type="match status" value="1"/>
</dbReference>
<feature type="domain" description="Cobalamin-independent methionine synthase MetE N-terminal" evidence="19">
    <location>
        <begin position="366"/>
        <end position="682"/>
    </location>
</feature>
<dbReference type="InterPro" id="IPR013215">
    <property type="entry name" value="Cbl-indep_Met_Synth_N"/>
</dbReference>
<feature type="binding site" evidence="16">
    <location>
        <begin position="377"/>
        <end position="380"/>
    </location>
    <ligand>
        <name>5-methyltetrahydropteroyltri-L-glutamate</name>
        <dbReference type="ChEBI" id="CHEBI:58207"/>
    </ligand>
</feature>
<evidence type="ECO:0000256" key="1">
    <source>
        <dbReference type="ARBA" id="ARBA00001974"/>
    </source>
</evidence>
<feature type="binding site" evidence="16">
    <location>
        <position position="479"/>
    </location>
    <ligand>
        <name>5-methyltetrahydropteroyltri-L-glutamate</name>
        <dbReference type="ChEBI" id="CHEBI:58207"/>
    </ligand>
</feature>
<comment type="similarity">
    <text evidence="17">Belongs to the methylenetetrahydrofolate reductase family.</text>
</comment>